<dbReference type="EC" id="2.3.1.129" evidence="7"/>
<evidence type="ECO:0000256" key="4">
    <source>
        <dbReference type="ARBA" id="ARBA00023098"/>
    </source>
</evidence>
<evidence type="ECO:0000313" key="7">
    <source>
        <dbReference type="EMBL" id="QDQ43134.1"/>
    </source>
</evidence>
<evidence type="ECO:0000256" key="1">
    <source>
        <dbReference type="ARBA" id="ARBA00022516"/>
    </source>
</evidence>
<dbReference type="STRING" id="1202785.A946_02695"/>
<name>A0A516TPK4_9BACT</name>
<sequence length="279" mass="30701">MIHPTAIVSSKAEIGKDVSIGPWAIVEAGCSIGDGSEIRAHAVITGNSQIGKRNQIGFGAIIGAEPQDMAFKGGFSSVIIGDDNIIREYVTIHRGSAESSVTRIGNRCFLMAGSHVAHNCLVEDQVVLVNNVLLAGYVHVEKRAFLGGAAVIHQHVRIGELTMIRGQTRIGKDLPPYFMAVDTNEVSGINRVGLKRAGITEEIRRKIEEAYKILYFSGYNVSQALEKIEKVSQCNEIQKLVDFIRKTKRGICMARKKIRKTFKKNKASWPFKGQKEPIL</sequence>
<dbReference type="KEGG" id="mkc:kam1_1923"/>
<evidence type="ECO:0000259" key="6">
    <source>
        <dbReference type="Pfam" id="PF13720"/>
    </source>
</evidence>
<dbReference type="InterPro" id="IPR011004">
    <property type="entry name" value="Trimer_LpxA-like_sf"/>
</dbReference>
<dbReference type="Pfam" id="PF00132">
    <property type="entry name" value="Hexapep"/>
    <property type="match status" value="1"/>
</dbReference>
<protein>
    <submittedName>
        <fullName evidence="7">Acyl-[acyl-carrier-protein]--UDP-N-acetylglucosamine O-acyltransferase</fullName>
        <ecNumber evidence="7">2.3.1.129</ecNumber>
    </submittedName>
</protein>
<reference evidence="8" key="1">
    <citation type="submission" date="2019-03" db="EMBL/GenBank/DDBJ databases">
        <title>Complete genome of Methylacidiphilum kamchatkense Kam1.</title>
        <authorList>
            <person name="Kruse T."/>
            <person name="Murarilal Ratnadevi C."/>
            <person name="Erikstad H.-A."/>
            <person name="Birkeland N.-K."/>
        </authorList>
    </citation>
    <scope>NUCLEOTIDE SEQUENCE [LARGE SCALE GENOMIC DNA]</scope>
    <source>
        <strain evidence="8">kam1</strain>
    </source>
</reference>
<dbReference type="Proteomes" id="UP000315925">
    <property type="component" value="Chromosome"/>
</dbReference>
<dbReference type="RefSeq" id="WP_143958398.1">
    <property type="nucleotide sequence ID" value="NZ_CP037899.1"/>
</dbReference>
<evidence type="ECO:0000256" key="2">
    <source>
        <dbReference type="ARBA" id="ARBA00022556"/>
    </source>
</evidence>
<dbReference type="InterPro" id="IPR037157">
    <property type="entry name" value="Acetyltransf_C_sf"/>
</dbReference>
<evidence type="ECO:0000256" key="3">
    <source>
        <dbReference type="ARBA" id="ARBA00022679"/>
    </source>
</evidence>
<organism evidence="7 8">
    <name type="scientific">Methylacidiphilum kamchatkense Kam1</name>
    <dbReference type="NCBI Taxonomy" id="1202785"/>
    <lineage>
        <taxon>Bacteria</taxon>
        <taxon>Pseudomonadati</taxon>
        <taxon>Verrucomicrobiota</taxon>
        <taxon>Methylacidiphilae</taxon>
        <taxon>Methylacidiphilales</taxon>
        <taxon>Methylacidiphilaceae</taxon>
        <taxon>Methylacidiphilum (ex Ratnadevi et al. 2023)</taxon>
    </lineage>
</organism>
<proteinExistence type="predicted"/>
<dbReference type="GO" id="GO:0008780">
    <property type="term" value="F:acyl-[acyl-carrier-protein]-UDP-N-acetylglucosamine O-acyltransferase activity"/>
    <property type="evidence" value="ECO:0007669"/>
    <property type="project" value="UniProtKB-EC"/>
</dbReference>
<gene>
    <name evidence="7" type="ORF">kam1_1923</name>
</gene>
<dbReference type="InterPro" id="IPR001451">
    <property type="entry name" value="Hexapep"/>
</dbReference>
<dbReference type="PIRSF" id="PIRSF000456">
    <property type="entry name" value="UDP-GlcNAc_acltr"/>
    <property type="match status" value="1"/>
</dbReference>
<evidence type="ECO:0000313" key="8">
    <source>
        <dbReference type="Proteomes" id="UP000315925"/>
    </source>
</evidence>
<dbReference type="AlphaFoldDB" id="A0A516TPK4"/>
<dbReference type="InterPro" id="IPR029098">
    <property type="entry name" value="Acetyltransf_C"/>
</dbReference>
<dbReference type="Pfam" id="PF13720">
    <property type="entry name" value="Acetyltransf_11"/>
    <property type="match status" value="1"/>
</dbReference>
<dbReference type="Gene3D" id="1.20.1180.10">
    <property type="entry name" value="Udp N-acetylglucosamine O-acyltransferase, C-terminal domain"/>
    <property type="match status" value="1"/>
</dbReference>
<dbReference type="NCBIfam" id="TIGR01852">
    <property type="entry name" value="lipid_A_lpxA"/>
    <property type="match status" value="1"/>
</dbReference>
<dbReference type="PANTHER" id="PTHR43480">
    <property type="entry name" value="ACYL-[ACYL-CARRIER-PROTEIN]--UDP-N-ACETYLGLUCOSAMINE O-ACYLTRANSFERASE"/>
    <property type="match status" value="1"/>
</dbReference>
<keyword evidence="5 7" id="KW-0012">Acyltransferase</keyword>
<keyword evidence="3 7" id="KW-0808">Transferase</keyword>
<dbReference type="Gene3D" id="2.160.10.10">
    <property type="entry name" value="Hexapeptide repeat proteins"/>
    <property type="match status" value="1"/>
</dbReference>
<keyword evidence="4" id="KW-0443">Lipid metabolism</keyword>
<keyword evidence="1" id="KW-0444">Lipid biosynthesis</keyword>
<evidence type="ECO:0000256" key="5">
    <source>
        <dbReference type="ARBA" id="ARBA00023315"/>
    </source>
</evidence>
<dbReference type="InterPro" id="IPR010137">
    <property type="entry name" value="Lipid_A_LpxA"/>
</dbReference>
<keyword evidence="2" id="KW-0441">Lipid A biosynthesis</keyword>
<accession>A0A516TPK4</accession>
<dbReference type="GO" id="GO:0016020">
    <property type="term" value="C:membrane"/>
    <property type="evidence" value="ECO:0007669"/>
    <property type="project" value="GOC"/>
</dbReference>
<dbReference type="CDD" id="cd03351">
    <property type="entry name" value="LbH_UDP-GlcNAc_AT"/>
    <property type="match status" value="1"/>
</dbReference>
<dbReference type="NCBIfam" id="NF003657">
    <property type="entry name" value="PRK05289.1"/>
    <property type="match status" value="1"/>
</dbReference>
<dbReference type="SUPFAM" id="SSF51161">
    <property type="entry name" value="Trimeric LpxA-like enzymes"/>
    <property type="match status" value="1"/>
</dbReference>
<feature type="domain" description="UDP N-acetylglucosamine O-acyltransferase C-terminal" evidence="6">
    <location>
        <begin position="173"/>
        <end position="252"/>
    </location>
</feature>
<dbReference type="PANTHER" id="PTHR43480:SF1">
    <property type="entry name" value="ACYL-[ACYL-CARRIER-PROTEIN]--UDP-N-ACETYLGLUCOSAMINE O-ACYLTRANSFERASE, MITOCHONDRIAL-RELATED"/>
    <property type="match status" value="1"/>
</dbReference>
<dbReference type="EMBL" id="CP037899">
    <property type="protein sequence ID" value="QDQ43134.1"/>
    <property type="molecule type" value="Genomic_DNA"/>
</dbReference>
<dbReference type="GO" id="GO:0009245">
    <property type="term" value="P:lipid A biosynthetic process"/>
    <property type="evidence" value="ECO:0007669"/>
    <property type="project" value="UniProtKB-KW"/>
</dbReference>